<name>A0A0C9R9D0_9HYME</name>
<proteinExistence type="predicted"/>
<feature type="non-terminal residue" evidence="1">
    <location>
        <position position="1"/>
    </location>
</feature>
<evidence type="ECO:0000313" key="1">
    <source>
        <dbReference type="EMBL" id="JAG82776.1"/>
    </source>
</evidence>
<accession>A0A0C9R9D0</accession>
<reference evidence="1" key="1">
    <citation type="submission" date="2015-01" db="EMBL/GenBank/DDBJ databases">
        <title>Transcriptome Assembly of Fopius arisanus.</title>
        <authorList>
            <person name="Geib S."/>
        </authorList>
    </citation>
    <scope>NUCLEOTIDE SEQUENCE</scope>
</reference>
<dbReference type="AlphaFoldDB" id="A0A0C9R9D0"/>
<organism evidence="1">
    <name type="scientific">Fopius arisanus</name>
    <dbReference type="NCBI Taxonomy" id="64838"/>
    <lineage>
        <taxon>Eukaryota</taxon>
        <taxon>Metazoa</taxon>
        <taxon>Ecdysozoa</taxon>
        <taxon>Arthropoda</taxon>
        <taxon>Hexapoda</taxon>
        <taxon>Insecta</taxon>
        <taxon>Pterygota</taxon>
        <taxon>Neoptera</taxon>
        <taxon>Endopterygota</taxon>
        <taxon>Hymenoptera</taxon>
        <taxon>Apocrita</taxon>
        <taxon>Ichneumonoidea</taxon>
        <taxon>Braconidae</taxon>
        <taxon>Opiinae</taxon>
        <taxon>Fopius</taxon>
    </lineage>
</organism>
<gene>
    <name evidence="1" type="primary">Pret-169</name>
    <name evidence="1" type="ORF">g.8673</name>
</gene>
<sequence>FSFNSAEVNMFRHNGSSAFNTNNSNYRLFGGASFKVLLLLLLALVVMSNAQIGCPSSTKVLSCTPKCKQDTDCSAIGGKCCPNLCNERSCIQRNQLDQGNGNSKGGDKYSSGNSGAYCGNTKCSPYEKCEMDRSTKRQKCVRT</sequence>
<dbReference type="EMBL" id="GBYB01013009">
    <property type="protein sequence ID" value="JAG82776.1"/>
    <property type="molecule type" value="Transcribed_RNA"/>
</dbReference>
<protein>
    <submittedName>
        <fullName evidence="1">Pret-169 protein</fullName>
    </submittedName>
</protein>